<dbReference type="Proteomes" id="UP001596506">
    <property type="component" value="Unassembled WGS sequence"/>
</dbReference>
<proteinExistence type="predicted"/>
<feature type="domain" description="Antitoxin Xre/MbcA/ParS-like toxin-binding" evidence="1">
    <location>
        <begin position="51"/>
        <end position="101"/>
    </location>
</feature>
<evidence type="ECO:0000313" key="3">
    <source>
        <dbReference type="Proteomes" id="UP001596506"/>
    </source>
</evidence>
<reference evidence="3" key="1">
    <citation type="journal article" date="2019" name="Int. J. Syst. Evol. Microbiol.">
        <title>The Global Catalogue of Microorganisms (GCM) 10K type strain sequencing project: providing services to taxonomists for standard genome sequencing and annotation.</title>
        <authorList>
            <consortium name="The Broad Institute Genomics Platform"/>
            <consortium name="The Broad Institute Genome Sequencing Center for Infectious Disease"/>
            <person name="Wu L."/>
            <person name="Ma J."/>
        </authorList>
    </citation>
    <scope>NUCLEOTIDE SEQUENCE [LARGE SCALE GENOMIC DNA]</scope>
    <source>
        <strain evidence="3">CCUG 60559</strain>
    </source>
</reference>
<gene>
    <name evidence="2" type="ORF">ACFQQA_15660</name>
</gene>
<dbReference type="InterPro" id="IPR024467">
    <property type="entry name" value="Xre/MbcA/ParS-like_toxin-bd"/>
</dbReference>
<dbReference type="RefSeq" id="WP_100689500.1">
    <property type="nucleotide sequence ID" value="NZ_JBHTBD010000007.1"/>
</dbReference>
<accession>A0ABW2IZB7</accession>
<keyword evidence="3" id="KW-1185">Reference proteome</keyword>
<sequence length="104" mass="11879">MIVRKRYNLGELIAQCDPNTPMPEAFQEWEQAPMAGTEQAITRYALDVIAQAIRVWESREQALEWFQGRVSALDDERPADLLGTQEGCRRIAEVLCKIEHGDFS</sequence>
<name>A0ABW2IZB7_9GAMM</name>
<evidence type="ECO:0000313" key="2">
    <source>
        <dbReference type="EMBL" id="MFC7296156.1"/>
    </source>
</evidence>
<protein>
    <submittedName>
        <fullName evidence="2">Antitoxin Xre/MbcA/ParS toxin-binding domain-containing protein</fullName>
    </submittedName>
</protein>
<dbReference type="EMBL" id="JBHTBD010000007">
    <property type="protein sequence ID" value="MFC7296156.1"/>
    <property type="molecule type" value="Genomic_DNA"/>
</dbReference>
<evidence type="ECO:0000259" key="1">
    <source>
        <dbReference type="Pfam" id="PF09722"/>
    </source>
</evidence>
<comment type="caution">
    <text evidence="2">The sequence shown here is derived from an EMBL/GenBank/DDBJ whole genome shotgun (WGS) entry which is preliminary data.</text>
</comment>
<organism evidence="2 3">
    <name type="scientific">Marinobacter aromaticivorans</name>
    <dbReference type="NCBI Taxonomy" id="1494078"/>
    <lineage>
        <taxon>Bacteria</taxon>
        <taxon>Pseudomonadati</taxon>
        <taxon>Pseudomonadota</taxon>
        <taxon>Gammaproteobacteria</taxon>
        <taxon>Pseudomonadales</taxon>
        <taxon>Marinobacteraceae</taxon>
        <taxon>Marinobacter</taxon>
    </lineage>
</organism>
<dbReference type="Pfam" id="PF09722">
    <property type="entry name" value="Xre_MbcA_ParS_C"/>
    <property type="match status" value="1"/>
</dbReference>